<organism evidence="3 4">
    <name type="scientific">Terrisporobacter petrolearius</name>
    <dbReference type="NCBI Taxonomy" id="1460447"/>
    <lineage>
        <taxon>Bacteria</taxon>
        <taxon>Bacillati</taxon>
        <taxon>Bacillota</taxon>
        <taxon>Clostridia</taxon>
        <taxon>Peptostreptococcales</taxon>
        <taxon>Peptostreptococcaceae</taxon>
        <taxon>Terrisporobacter</taxon>
    </lineage>
</organism>
<keyword evidence="3" id="KW-0645">Protease</keyword>
<accession>A0ABZ3FAW4</accession>
<dbReference type="Proteomes" id="UP001477947">
    <property type="component" value="Chromosome"/>
</dbReference>
<dbReference type="Gene3D" id="3.40.350.10">
    <property type="entry name" value="Creatinase/prolidase N-terminal domain"/>
    <property type="match status" value="1"/>
</dbReference>
<proteinExistence type="predicted"/>
<dbReference type="GO" id="GO:0004177">
    <property type="term" value="F:aminopeptidase activity"/>
    <property type="evidence" value="ECO:0007669"/>
    <property type="project" value="UniProtKB-KW"/>
</dbReference>
<keyword evidence="3" id="KW-0031">Aminopeptidase</keyword>
<dbReference type="EC" id="3.4.11.-" evidence="3"/>
<sequence length="361" mass="40633">MDLNIKKIKKLLLKLNIDGLLIKSKITKKYLGTLTGSGVNVLITKDKSYLILDGRYVSEAREKKTDFEIIENTPAQSQKSHFHVVNEIFKQYNYSNLGLESQGYSISDYEKLKEYDFNVVLVGEEINKVRIIKDDSEISILKEACEITDKIFDHVLNHIKVGITEQEINAWIYYYSLKYGASKLSFDPVITSGTRTCLPHGRPTDKIIEDGDVVMIDFGIEYKNYQSDMTRTVFVGKPNEKILEIYEVVKKAQSVGVRSIKSGKIASDADFEVRKIINEAGYGKYYNHGLGHGIGIGDGSEYPFLNETSDTILQNNMVMSCEPGIYIPGLGGVRIEDDVWIKDGVGIPLNKTTKEIITLEG</sequence>
<dbReference type="Pfam" id="PF00557">
    <property type="entry name" value="Peptidase_M24"/>
    <property type="match status" value="1"/>
</dbReference>
<keyword evidence="3" id="KW-0378">Hydrolase</keyword>
<dbReference type="InterPro" id="IPR029149">
    <property type="entry name" value="Creatin/AminoP/Spt16_N"/>
</dbReference>
<name>A0ABZ3FAW4_9FIRM</name>
<evidence type="ECO:0000259" key="2">
    <source>
        <dbReference type="Pfam" id="PF01321"/>
    </source>
</evidence>
<dbReference type="InterPro" id="IPR000994">
    <property type="entry name" value="Pept_M24"/>
</dbReference>
<keyword evidence="4" id="KW-1185">Reference proteome</keyword>
<dbReference type="SUPFAM" id="SSF55920">
    <property type="entry name" value="Creatinase/aminopeptidase"/>
    <property type="match status" value="1"/>
</dbReference>
<evidence type="ECO:0000313" key="4">
    <source>
        <dbReference type="Proteomes" id="UP001477947"/>
    </source>
</evidence>
<protein>
    <submittedName>
        <fullName evidence="3">Aminopeptidase YpdF</fullName>
        <ecNumber evidence="3">3.4.11.-</ecNumber>
    </submittedName>
</protein>
<dbReference type="Pfam" id="PF01321">
    <property type="entry name" value="Creatinase_N"/>
    <property type="match status" value="1"/>
</dbReference>
<dbReference type="EMBL" id="CP154622">
    <property type="protein sequence ID" value="XAM40149.1"/>
    <property type="molecule type" value="Genomic_DNA"/>
</dbReference>
<gene>
    <name evidence="3" type="primary">ypdF</name>
    <name evidence="3" type="ORF">TPELB_04500</name>
</gene>
<reference evidence="3 4" key="1">
    <citation type="submission" date="2024-04" db="EMBL/GenBank/DDBJ databases">
        <title>Isolation and characterization of novel acetogenic strains of the genera Terrisporobacter and Acetoanaerobium.</title>
        <authorList>
            <person name="Boeer T."/>
            <person name="Schueler M.A."/>
            <person name="Lueschen A."/>
            <person name="Eysell L."/>
            <person name="Droege J."/>
            <person name="Heinemann M."/>
            <person name="Engelhardt L."/>
            <person name="Basen M."/>
            <person name="Daniel R."/>
        </authorList>
    </citation>
    <scope>NUCLEOTIDE SEQUENCE [LARGE SCALE GENOMIC DNA]</scope>
    <source>
        <strain evidence="3 4">ELB</strain>
    </source>
</reference>
<dbReference type="Gene3D" id="3.90.230.10">
    <property type="entry name" value="Creatinase/methionine aminopeptidase superfamily"/>
    <property type="match status" value="1"/>
</dbReference>
<feature type="domain" description="Creatinase N-terminal" evidence="2">
    <location>
        <begin position="5"/>
        <end position="132"/>
    </location>
</feature>
<dbReference type="PANTHER" id="PTHR46112:SF3">
    <property type="entry name" value="AMINOPEPTIDASE YPDF"/>
    <property type="match status" value="1"/>
</dbReference>
<dbReference type="PANTHER" id="PTHR46112">
    <property type="entry name" value="AMINOPEPTIDASE"/>
    <property type="match status" value="1"/>
</dbReference>
<dbReference type="RefSeq" id="WP_343338309.1">
    <property type="nucleotide sequence ID" value="NZ_CP154622.1"/>
</dbReference>
<evidence type="ECO:0000259" key="1">
    <source>
        <dbReference type="Pfam" id="PF00557"/>
    </source>
</evidence>
<dbReference type="InterPro" id="IPR050659">
    <property type="entry name" value="Peptidase_M24B"/>
</dbReference>
<dbReference type="InterPro" id="IPR036005">
    <property type="entry name" value="Creatinase/aminopeptidase-like"/>
</dbReference>
<evidence type="ECO:0000313" key="3">
    <source>
        <dbReference type="EMBL" id="XAM40149.1"/>
    </source>
</evidence>
<dbReference type="SUPFAM" id="SSF53092">
    <property type="entry name" value="Creatinase/prolidase N-terminal domain"/>
    <property type="match status" value="1"/>
</dbReference>
<feature type="domain" description="Peptidase M24" evidence="1">
    <location>
        <begin position="141"/>
        <end position="342"/>
    </location>
</feature>
<dbReference type="InterPro" id="IPR000587">
    <property type="entry name" value="Creatinase_N"/>
</dbReference>